<feature type="region of interest" description="Disordered" evidence="2">
    <location>
        <begin position="1"/>
        <end position="22"/>
    </location>
</feature>
<dbReference type="InterPro" id="IPR035980">
    <property type="entry name" value="Ribosomal_bS6_sf"/>
</dbReference>
<evidence type="ECO:0000313" key="3">
    <source>
        <dbReference type="EMBL" id="EJK75146.1"/>
    </source>
</evidence>
<dbReference type="OMA" id="RFISIYY"/>
<sequence length="173" mass="19468">PGIATAGIGPHALDHTPPPVEGATEGTANLAAVSWTADMVFYECLMTAKNTTHYNLLTSLMKEVSHKIVENGGIVRSIQNHGIRQLPHRFKSKYADREGNRYYEKGRFISVFYDSNPVTAKQVETILNLNEEILRNTHLRASNRFNEVNDLLESRNPYIQDILSEIEEATDAR</sequence>
<accession>K0TLA5</accession>
<reference evidence="3 4" key="1">
    <citation type="journal article" date="2012" name="Genome Biol.">
        <title>Genome and low-iron response of an oceanic diatom adapted to chronic iron limitation.</title>
        <authorList>
            <person name="Lommer M."/>
            <person name="Specht M."/>
            <person name="Roy A.S."/>
            <person name="Kraemer L."/>
            <person name="Andreson R."/>
            <person name="Gutowska M.A."/>
            <person name="Wolf J."/>
            <person name="Bergner S.V."/>
            <person name="Schilhabel M.B."/>
            <person name="Klostermeier U.C."/>
            <person name="Beiko R.G."/>
            <person name="Rosenstiel P."/>
            <person name="Hippler M."/>
            <person name="Laroche J."/>
        </authorList>
    </citation>
    <scope>NUCLEOTIDE SEQUENCE [LARGE SCALE GENOMIC DNA]</scope>
    <source>
        <strain evidence="3 4">CCMP1005</strain>
    </source>
</reference>
<evidence type="ECO:0000256" key="1">
    <source>
        <dbReference type="ARBA" id="ARBA00009512"/>
    </source>
</evidence>
<dbReference type="GO" id="GO:0003735">
    <property type="term" value="F:structural constituent of ribosome"/>
    <property type="evidence" value="ECO:0007669"/>
    <property type="project" value="InterPro"/>
</dbReference>
<dbReference type="Pfam" id="PF01250">
    <property type="entry name" value="Ribosomal_S6"/>
    <property type="match status" value="1"/>
</dbReference>
<dbReference type="GO" id="GO:0070181">
    <property type="term" value="F:small ribosomal subunit rRNA binding"/>
    <property type="evidence" value="ECO:0007669"/>
    <property type="project" value="TreeGrafter"/>
</dbReference>
<dbReference type="OrthoDB" id="10259681at2759"/>
<dbReference type="Gene3D" id="3.30.70.60">
    <property type="match status" value="1"/>
</dbReference>
<evidence type="ECO:0000313" key="4">
    <source>
        <dbReference type="Proteomes" id="UP000266841"/>
    </source>
</evidence>
<keyword evidence="4" id="KW-1185">Reference proteome</keyword>
<dbReference type="GO" id="GO:0005763">
    <property type="term" value="C:mitochondrial small ribosomal subunit"/>
    <property type="evidence" value="ECO:0007669"/>
    <property type="project" value="TreeGrafter"/>
</dbReference>
<dbReference type="SUPFAM" id="SSF54995">
    <property type="entry name" value="Ribosomal protein S6"/>
    <property type="match status" value="1"/>
</dbReference>
<dbReference type="eggNOG" id="ENOG502SCYQ">
    <property type="taxonomic scope" value="Eukaryota"/>
</dbReference>
<dbReference type="PANTHER" id="PTHR21011">
    <property type="entry name" value="MITOCHONDRIAL 28S RIBOSOMAL PROTEIN S6"/>
    <property type="match status" value="1"/>
</dbReference>
<evidence type="ECO:0008006" key="5">
    <source>
        <dbReference type="Google" id="ProtNLM"/>
    </source>
</evidence>
<organism evidence="3 4">
    <name type="scientific">Thalassiosira oceanica</name>
    <name type="common">Marine diatom</name>
    <dbReference type="NCBI Taxonomy" id="159749"/>
    <lineage>
        <taxon>Eukaryota</taxon>
        <taxon>Sar</taxon>
        <taxon>Stramenopiles</taxon>
        <taxon>Ochrophyta</taxon>
        <taxon>Bacillariophyta</taxon>
        <taxon>Coscinodiscophyceae</taxon>
        <taxon>Thalassiosirophycidae</taxon>
        <taxon>Thalassiosirales</taxon>
        <taxon>Thalassiosiraceae</taxon>
        <taxon>Thalassiosira</taxon>
    </lineage>
</organism>
<dbReference type="PANTHER" id="PTHR21011:SF1">
    <property type="entry name" value="SMALL RIBOSOMAL SUBUNIT PROTEIN BS6M"/>
    <property type="match status" value="1"/>
</dbReference>
<dbReference type="EMBL" id="AGNL01003109">
    <property type="protein sequence ID" value="EJK75146.1"/>
    <property type="molecule type" value="Genomic_DNA"/>
</dbReference>
<dbReference type="InterPro" id="IPR000529">
    <property type="entry name" value="Ribosomal_bS6"/>
</dbReference>
<dbReference type="Proteomes" id="UP000266841">
    <property type="component" value="Unassembled WGS sequence"/>
</dbReference>
<evidence type="ECO:0000256" key="2">
    <source>
        <dbReference type="SAM" id="MobiDB-lite"/>
    </source>
</evidence>
<dbReference type="AlphaFoldDB" id="K0TLA5"/>
<comment type="similarity">
    <text evidence="1">Belongs to the bacterial ribosomal protein bS6 family.</text>
</comment>
<comment type="caution">
    <text evidence="3">The sequence shown here is derived from an EMBL/GenBank/DDBJ whole genome shotgun (WGS) entry which is preliminary data.</text>
</comment>
<proteinExistence type="inferred from homology"/>
<dbReference type="InterPro" id="IPR014717">
    <property type="entry name" value="Transl_elong_EF1B/ribsomal_bS6"/>
</dbReference>
<dbReference type="CDD" id="cd15465">
    <property type="entry name" value="bS6_mito"/>
    <property type="match status" value="1"/>
</dbReference>
<name>K0TLA5_THAOC</name>
<dbReference type="GO" id="GO:0006412">
    <property type="term" value="P:translation"/>
    <property type="evidence" value="ECO:0007669"/>
    <property type="project" value="InterPro"/>
</dbReference>
<gene>
    <name evidence="3" type="ORF">THAOC_03141</name>
</gene>
<protein>
    <recommendedName>
        <fullName evidence="5">Ribosomal protein S6</fullName>
    </recommendedName>
</protein>
<feature type="non-terminal residue" evidence="3">
    <location>
        <position position="1"/>
    </location>
</feature>